<name>A0ABP9FE42_9FLAO</name>
<sequence>MNRTKCEFGITLRALIEFKYLKISLLSFRLSEERVTRNLKSDKIPLHTSFGMTYRFFVVYVKILTIN</sequence>
<keyword evidence="2" id="KW-1185">Reference proteome</keyword>
<comment type="caution">
    <text evidence="1">The sequence shown here is derived from an EMBL/GenBank/DDBJ whole genome shotgun (WGS) entry which is preliminary data.</text>
</comment>
<dbReference type="EMBL" id="BAABJH010000006">
    <property type="protein sequence ID" value="GAA4897913.1"/>
    <property type="molecule type" value="Genomic_DNA"/>
</dbReference>
<reference evidence="2" key="1">
    <citation type="journal article" date="2019" name="Int. J. Syst. Evol. Microbiol.">
        <title>The Global Catalogue of Microorganisms (GCM) 10K type strain sequencing project: providing services to taxonomists for standard genome sequencing and annotation.</title>
        <authorList>
            <consortium name="The Broad Institute Genomics Platform"/>
            <consortium name="The Broad Institute Genome Sequencing Center for Infectious Disease"/>
            <person name="Wu L."/>
            <person name="Ma J."/>
        </authorList>
    </citation>
    <scope>NUCLEOTIDE SEQUENCE [LARGE SCALE GENOMIC DNA]</scope>
    <source>
        <strain evidence="2">JCM 18274</strain>
    </source>
</reference>
<gene>
    <name evidence="1" type="ORF">GCM10023311_23360</name>
</gene>
<evidence type="ECO:0000313" key="1">
    <source>
        <dbReference type="EMBL" id="GAA4897913.1"/>
    </source>
</evidence>
<accession>A0ABP9FE42</accession>
<dbReference type="Proteomes" id="UP001500433">
    <property type="component" value="Unassembled WGS sequence"/>
</dbReference>
<organism evidence="1 2">
    <name type="scientific">Flaviramulus aquimarinus</name>
    <dbReference type="NCBI Taxonomy" id="1170456"/>
    <lineage>
        <taxon>Bacteria</taxon>
        <taxon>Pseudomonadati</taxon>
        <taxon>Bacteroidota</taxon>
        <taxon>Flavobacteriia</taxon>
        <taxon>Flavobacteriales</taxon>
        <taxon>Flavobacteriaceae</taxon>
        <taxon>Flaviramulus</taxon>
    </lineage>
</organism>
<proteinExistence type="predicted"/>
<evidence type="ECO:0000313" key="2">
    <source>
        <dbReference type="Proteomes" id="UP001500433"/>
    </source>
</evidence>
<protein>
    <submittedName>
        <fullName evidence="1">Uncharacterized protein</fullName>
    </submittedName>
</protein>